<accession>B6W8Q2</accession>
<reference evidence="2 3" key="1">
    <citation type="submission" date="2008-09" db="EMBL/GenBank/DDBJ databases">
        <authorList>
            <person name="Fulton L."/>
            <person name="Clifton S."/>
            <person name="Fulton B."/>
            <person name="Xu J."/>
            <person name="Minx P."/>
            <person name="Pepin K.H."/>
            <person name="Johnson M."/>
            <person name="Thiruvilangam P."/>
            <person name="Bhonagiri V."/>
            <person name="Nash W.E."/>
            <person name="Mardis E.R."/>
            <person name="Wilson R.K."/>
        </authorList>
    </citation>
    <scope>NUCLEOTIDE SEQUENCE [LARGE SCALE GENOMIC DNA]</scope>
    <source>
        <strain evidence="2 3">DSM 7454</strain>
    </source>
</reference>
<sequence length="272" mass="31055">MLKVVGVSFKKAGKIYYFNPLDFNLQIDDKVIVNSNSCLEIGTVKTPVKEISEDEFDRELSPIIRIANKNDLKEDEKNKIDAKEAVKICQEKADKLGLNLHAIEAEFTFDRKKLMIYFSSNNRVDFRKLVKELAAIYRNRIELRQIGVRDHAKLVASVGLCGQKCCCARFLDDFKPLSIKMAKEQDITLDPNKISGLCGRLMCCLSYENENYKIAKKAMPKVGQKVQTQDGIGVVVENNYVKEKCKIRVKIEEDDTEVEKSYCPKDIKQINS</sequence>
<dbReference type="PANTHER" id="PTHR43830">
    <property type="entry name" value="PROTEIN PSP1"/>
    <property type="match status" value="1"/>
</dbReference>
<evidence type="ECO:0000259" key="1">
    <source>
        <dbReference type="PROSITE" id="PS51411"/>
    </source>
</evidence>
<name>B6W8Q2_9FIRM</name>
<dbReference type="InterPro" id="IPR047767">
    <property type="entry name" value="PSP1-like"/>
</dbReference>
<evidence type="ECO:0000313" key="2">
    <source>
        <dbReference type="EMBL" id="EEB36194.1"/>
    </source>
</evidence>
<dbReference type="EMBL" id="ABXA01000021">
    <property type="protein sequence ID" value="EEB36194.1"/>
    <property type="molecule type" value="Genomic_DNA"/>
</dbReference>
<gene>
    <name evidence="2" type="ORF">ANHYDRO_00953</name>
</gene>
<comment type="caution">
    <text evidence="2">The sequence shown here is derived from an EMBL/GenBank/DDBJ whole genome shotgun (WGS) entry which is preliminary data.</text>
</comment>
<dbReference type="InterPro" id="IPR007557">
    <property type="entry name" value="PSP1_C"/>
</dbReference>
<dbReference type="STRING" id="561177.ANHYDRO_00953"/>
<dbReference type="NCBIfam" id="NF041131">
    <property type="entry name" value="RicT_YaaT_fam"/>
    <property type="match status" value="1"/>
</dbReference>
<feature type="domain" description="PSP1 C-terminal" evidence="1">
    <location>
        <begin position="61"/>
        <end position="146"/>
    </location>
</feature>
<dbReference type="PANTHER" id="PTHR43830:SF3">
    <property type="entry name" value="PROTEIN PSP1"/>
    <property type="match status" value="1"/>
</dbReference>
<organism evidence="2 3">
    <name type="scientific">Anaerococcus hydrogenalis DSM 7454</name>
    <dbReference type="NCBI Taxonomy" id="561177"/>
    <lineage>
        <taxon>Bacteria</taxon>
        <taxon>Bacillati</taxon>
        <taxon>Bacillota</taxon>
        <taxon>Tissierellia</taxon>
        <taxon>Tissierellales</taxon>
        <taxon>Peptoniphilaceae</taxon>
        <taxon>Anaerococcus</taxon>
    </lineage>
</organism>
<reference evidence="2 3" key="2">
    <citation type="submission" date="2008-10" db="EMBL/GenBank/DDBJ databases">
        <title>Draft genome sequence of Anaerococcus hydrogenalis (DSM 7454).</title>
        <authorList>
            <person name="Sudarsanam P."/>
            <person name="Ley R."/>
            <person name="Guruge J."/>
            <person name="Turnbaugh P.J."/>
            <person name="Mahowald M."/>
            <person name="Liep D."/>
            <person name="Gordon J."/>
        </authorList>
    </citation>
    <scope>NUCLEOTIDE SEQUENCE [LARGE SCALE GENOMIC DNA]</scope>
    <source>
        <strain evidence="2 3">DSM 7454</strain>
    </source>
</reference>
<dbReference type="eggNOG" id="COG1774">
    <property type="taxonomic scope" value="Bacteria"/>
</dbReference>
<dbReference type="Proteomes" id="UP000005451">
    <property type="component" value="Unassembled WGS sequence"/>
</dbReference>
<dbReference type="PROSITE" id="PS51411">
    <property type="entry name" value="PSP1_C"/>
    <property type="match status" value="1"/>
</dbReference>
<protein>
    <submittedName>
        <fullName evidence="2">PSP1 C-terminal domain protein</fullName>
    </submittedName>
</protein>
<dbReference type="RefSeq" id="WP_004813858.1">
    <property type="nucleotide sequence ID" value="NZ_ABXA01000021.1"/>
</dbReference>
<dbReference type="Pfam" id="PF04468">
    <property type="entry name" value="PSP1"/>
    <property type="match status" value="1"/>
</dbReference>
<dbReference type="AlphaFoldDB" id="B6W8Q2"/>
<proteinExistence type="predicted"/>
<evidence type="ECO:0000313" key="3">
    <source>
        <dbReference type="Proteomes" id="UP000005451"/>
    </source>
</evidence>
<dbReference type="GO" id="GO:0005737">
    <property type="term" value="C:cytoplasm"/>
    <property type="evidence" value="ECO:0007669"/>
    <property type="project" value="TreeGrafter"/>
</dbReference>